<evidence type="ECO:0000256" key="1">
    <source>
        <dbReference type="SAM" id="MobiDB-lite"/>
    </source>
</evidence>
<name>A0A835P634_VANPL</name>
<proteinExistence type="predicted"/>
<evidence type="ECO:0000313" key="3">
    <source>
        <dbReference type="EMBL" id="KAG0445945.1"/>
    </source>
</evidence>
<dbReference type="Proteomes" id="UP000639772">
    <property type="component" value="Unassembled WGS sequence"/>
</dbReference>
<sequence>MPYVGRDLEPGELMAQVNRHREVQLEDDARTDEVVETEELAPLHLRRFEDKEVGKKLEPFGEVNDLWEAKDGGGGRKEQTCKRASMGRDNGGSILEHSDGRQRGA</sequence>
<protein>
    <submittedName>
        <fullName evidence="2">Uncharacterized protein</fullName>
    </submittedName>
</protein>
<dbReference type="AlphaFoldDB" id="A0A835P634"/>
<dbReference type="Proteomes" id="UP000636800">
    <property type="component" value="Unassembled WGS sequence"/>
</dbReference>
<accession>A0A835P634</accession>
<evidence type="ECO:0000313" key="4">
    <source>
        <dbReference type="Proteomes" id="UP000636800"/>
    </source>
</evidence>
<comment type="caution">
    <text evidence="2">The sequence shown here is derived from an EMBL/GenBank/DDBJ whole genome shotgun (WGS) entry which is preliminary data.</text>
</comment>
<evidence type="ECO:0000313" key="2">
    <source>
        <dbReference type="EMBL" id="KAG0445937.1"/>
    </source>
</evidence>
<organism evidence="2 4">
    <name type="scientific">Vanilla planifolia</name>
    <name type="common">Vanilla</name>
    <dbReference type="NCBI Taxonomy" id="51239"/>
    <lineage>
        <taxon>Eukaryota</taxon>
        <taxon>Viridiplantae</taxon>
        <taxon>Streptophyta</taxon>
        <taxon>Embryophyta</taxon>
        <taxon>Tracheophyta</taxon>
        <taxon>Spermatophyta</taxon>
        <taxon>Magnoliopsida</taxon>
        <taxon>Liliopsida</taxon>
        <taxon>Asparagales</taxon>
        <taxon>Orchidaceae</taxon>
        <taxon>Vanilloideae</taxon>
        <taxon>Vanilleae</taxon>
        <taxon>Vanilla</taxon>
    </lineage>
</organism>
<reference evidence="4 5" key="1">
    <citation type="journal article" date="2020" name="Nat. Food">
        <title>A phased Vanilla planifolia genome enables genetic improvement of flavour and production.</title>
        <authorList>
            <person name="Hasing T."/>
            <person name="Tang H."/>
            <person name="Brym M."/>
            <person name="Khazi F."/>
            <person name="Huang T."/>
            <person name="Chambers A.H."/>
        </authorList>
    </citation>
    <scope>NUCLEOTIDE SEQUENCE [LARGE SCALE GENOMIC DNA]</scope>
    <source>
        <tissue evidence="2">Leaf</tissue>
    </source>
</reference>
<dbReference type="EMBL" id="JADCNL010000631">
    <property type="protein sequence ID" value="KAG0445937.1"/>
    <property type="molecule type" value="Genomic_DNA"/>
</dbReference>
<evidence type="ECO:0000313" key="5">
    <source>
        <dbReference type="Proteomes" id="UP000639772"/>
    </source>
</evidence>
<feature type="compositionally biased region" description="Basic and acidic residues" evidence="1">
    <location>
        <begin position="96"/>
        <end position="105"/>
    </location>
</feature>
<feature type="compositionally biased region" description="Basic and acidic residues" evidence="1">
    <location>
        <begin position="67"/>
        <end position="81"/>
    </location>
</feature>
<feature type="region of interest" description="Disordered" evidence="1">
    <location>
        <begin position="62"/>
        <end position="105"/>
    </location>
</feature>
<keyword evidence="4" id="KW-1185">Reference proteome</keyword>
<gene>
    <name evidence="2" type="ORF">HPP92_029075</name>
    <name evidence="3" type="ORF">HPP92_029086</name>
</gene>
<dbReference type="EMBL" id="JADCNM010000632">
    <property type="protein sequence ID" value="KAG0445945.1"/>
    <property type="molecule type" value="Genomic_DNA"/>
</dbReference>